<dbReference type="Proteomes" id="UP000237000">
    <property type="component" value="Unassembled WGS sequence"/>
</dbReference>
<dbReference type="AlphaFoldDB" id="A0A2P5BU46"/>
<proteinExistence type="predicted"/>
<organism evidence="1 2">
    <name type="scientific">Trema orientale</name>
    <name type="common">Charcoal tree</name>
    <name type="synonym">Celtis orientalis</name>
    <dbReference type="NCBI Taxonomy" id="63057"/>
    <lineage>
        <taxon>Eukaryota</taxon>
        <taxon>Viridiplantae</taxon>
        <taxon>Streptophyta</taxon>
        <taxon>Embryophyta</taxon>
        <taxon>Tracheophyta</taxon>
        <taxon>Spermatophyta</taxon>
        <taxon>Magnoliopsida</taxon>
        <taxon>eudicotyledons</taxon>
        <taxon>Gunneridae</taxon>
        <taxon>Pentapetalae</taxon>
        <taxon>rosids</taxon>
        <taxon>fabids</taxon>
        <taxon>Rosales</taxon>
        <taxon>Cannabaceae</taxon>
        <taxon>Trema</taxon>
    </lineage>
</organism>
<dbReference type="OrthoDB" id="904370at2759"/>
<evidence type="ECO:0000313" key="1">
    <source>
        <dbReference type="EMBL" id="PON52329.1"/>
    </source>
</evidence>
<sequence>MNLKMNPGQTVNGAHDETHGSCECCKVKYGAELDVESKNDMIVTSLNESFDQFELDYLLNNKQYSMQGLILQDILLTDKTLGKNKKAEAYSAKRMYVV</sequence>
<accession>A0A2P5BU46</accession>
<dbReference type="InParanoid" id="A0A2P5BU46"/>
<evidence type="ECO:0000313" key="2">
    <source>
        <dbReference type="Proteomes" id="UP000237000"/>
    </source>
</evidence>
<reference evidence="2" key="1">
    <citation type="submission" date="2016-06" db="EMBL/GenBank/DDBJ databases">
        <title>Parallel loss of symbiosis genes in relatives of nitrogen-fixing non-legume Parasponia.</title>
        <authorList>
            <person name="Van Velzen R."/>
            <person name="Holmer R."/>
            <person name="Bu F."/>
            <person name="Rutten L."/>
            <person name="Van Zeijl A."/>
            <person name="Liu W."/>
            <person name="Santuari L."/>
            <person name="Cao Q."/>
            <person name="Sharma T."/>
            <person name="Shen D."/>
            <person name="Roswanjaya Y."/>
            <person name="Wardhani T."/>
            <person name="Kalhor M.S."/>
            <person name="Jansen J."/>
            <person name="Van den Hoogen J."/>
            <person name="Gungor B."/>
            <person name="Hartog M."/>
            <person name="Hontelez J."/>
            <person name="Verver J."/>
            <person name="Yang W.-C."/>
            <person name="Schijlen E."/>
            <person name="Repin R."/>
            <person name="Schilthuizen M."/>
            <person name="Schranz E."/>
            <person name="Heidstra R."/>
            <person name="Miyata K."/>
            <person name="Fedorova E."/>
            <person name="Kohlen W."/>
            <person name="Bisseling T."/>
            <person name="Smit S."/>
            <person name="Geurts R."/>
        </authorList>
    </citation>
    <scope>NUCLEOTIDE SEQUENCE [LARGE SCALE GENOMIC DNA]</scope>
    <source>
        <strain evidence="2">cv. RG33-2</strain>
    </source>
</reference>
<gene>
    <name evidence="1" type="ORF">TorRG33x02_308570</name>
</gene>
<name>A0A2P5BU46_TREOI</name>
<dbReference type="EMBL" id="JXTC01000461">
    <property type="protein sequence ID" value="PON52329.1"/>
    <property type="molecule type" value="Genomic_DNA"/>
</dbReference>
<protein>
    <submittedName>
        <fullName evidence="1">Uncharacterized protein</fullName>
    </submittedName>
</protein>
<comment type="caution">
    <text evidence="1">The sequence shown here is derived from an EMBL/GenBank/DDBJ whole genome shotgun (WGS) entry which is preliminary data.</text>
</comment>
<keyword evidence="2" id="KW-1185">Reference proteome</keyword>